<comment type="subcellular location">
    <subcellularLocation>
        <location evidence="1">Cell envelope</location>
    </subcellularLocation>
</comment>
<dbReference type="InterPro" id="IPR008929">
    <property type="entry name" value="Chondroitin_lyas"/>
</dbReference>
<reference evidence="5" key="1">
    <citation type="journal article" date="2019" name="Int. J. Syst. Evol. Microbiol.">
        <title>The Global Catalogue of Microorganisms (GCM) 10K type strain sequencing project: providing services to taxonomists for standard genome sequencing and annotation.</title>
        <authorList>
            <consortium name="The Broad Institute Genomics Platform"/>
            <consortium name="The Broad Institute Genome Sequencing Center for Infectious Disease"/>
            <person name="Wu L."/>
            <person name="Ma J."/>
        </authorList>
    </citation>
    <scope>NUCLEOTIDE SEQUENCE [LARGE SCALE GENOMIC DNA]</scope>
    <source>
        <strain evidence="5">CCUG 60214</strain>
    </source>
</reference>
<keyword evidence="5" id="KW-1185">Reference proteome</keyword>
<accession>A0ABW3R1D5</accession>
<evidence type="ECO:0000259" key="3">
    <source>
        <dbReference type="Pfam" id="PF07940"/>
    </source>
</evidence>
<evidence type="ECO:0000256" key="1">
    <source>
        <dbReference type="ARBA" id="ARBA00004196"/>
    </source>
</evidence>
<dbReference type="Gene3D" id="1.50.10.100">
    <property type="entry name" value="Chondroitin AC/alginate lyase"/>
    <property type="match status" value="1"/>
</dbReference>
<dbReference type="Pfam" id="PF07940">
    <property type="entry name" value="Hepar_II_III_C"/>
    <property type="match status" value="1"/>
</dbReference>
<sequence length="635" mass="69161">MTANAGTSAEPSHAGPLSAAWGARLEPTARAGLPAPPPAALPPVGDPDRWPPGAATRLAAVLDRARADLGTPWPQATASRYARYFRDGDRTAYETPIFEQQHRLTRATLAALATHDDDRLDEVADGVVLLCERSTWCWPAHEEHHRTRGAVVPDPDVPYLDLGAGVVAGQLAWLDHVVGDRLDSRWPGLRARVRREVRARVLDPFTTRRDWHWLGLDGDVHNWCPWVCGNVLVAALRLVDDAADRTRIVADAVRGIDRYLAALPADGSVDEGFGYWWEGACRALEALDVLEHATGGALSAADVPVVRATVGFPRLMHLGGPWFVNFADAAARSPYRLPWHVPQRWAGRTGDRDVEQHASAQRATAIAENVELGRALGDLATPIAEHTAEPLVGSAWLPGTQVGLARLAAGSTAGPALVVKGGHNDEHHNHNDVGTVIVAVDGVPVLVDAGRPTYTRQTFGPDRYDIWTMRSSWHNVPEVRGTAQGAGRAHHARDVTADDAPDRFRVRMDLAPAYPVPALRSWWRTATLDRDRRRVTVEDSWDFADDHDGEPSVIHYLIAGDVVRDSPGRLVVHPLDGARATLLAWDPGLASATLTVRELDDPLLRTVWGDELTRLELRLPDVARGSVVITVEVSA</sequence>
<comment type="caution">
    <text evidence="4">The sequence shown here is derived from an EMBL/GenBank/DDBJ whole genome shotgun (WGS) entry which is preliminary data.</text>
</comment>
<feature type="compositionally biased region" description="Pro residues" evidence="2">
    <location>
        <begin position="34"/>
        <end position="45"/>
    </location>
</feature>
<feature type="domain" description="Heparinase II/III-like C-terminal" evidence="3">
    <location>
        <begin position="399"/>
        <end position="571"/>
    </location>
</feature>
<evidence type="ECO:0000256" key="2">
    <source>
        <dbReference type="SAM" id="MobiDB-lite"/>
    </source>
</evidence>
<protein>
    <submittedName>
        <fullName evidence="4">Heparinase II/III family protein</fullName>
    </submittedName>
</protein>
<evidence type="ECO:0000313" key="5">
    <source>
        <dbReference type="Proteomes" id="UP001597168"/>
    </source>
</evidence>
<organism evidence="4 5">
    <name type="scientific">Saccharothrix hoggarensis</name>
    <dbReference type="NCBI Taxonomy" id="913853"/>
    <lineage>
        <taxon>Bacteria</taxon>
        <taxon>Bacillati</taxon>
        <taxon>Actinomycetota</taxon>
        <taxon>Actinomycetes</taxon>
        <taxon>Pseudonocardiales</taxon>
        <taxon>Pseudonocardiaceae</taxon>
        <taxon>Saccharothrix</taxon>
    </lineage>
</organism>
<dbReference type="InterPro" id="IPR012480">
    <property type="entry name" value="Hepar_II_III_C"/>
</dbReference>
<evidence type="ECO:0000313" key="4">
    <source>
        <dbReference type="EMBL" id="MFD1150689.1"/>
    </source>
</evidence>
<gene>
    <name evidence="4" type="ORF">ACFQ3T_26460</name>
</gene>
<dbReference type="EMBL" id="JBHTLK010000175">
    <property type="protein sequence ID" value="MFD1150689.1"/>
    <property type="molecule type" value="Genomic_DNA"/>
</dbReference>
<dbReference type="Proteomes" id="UP001597168">
    <property type="component" value="Unassembled WGS sequence"/>
</dbReference>
<dbReference type="Gene3D" id="2.70.98.70">
    <property type="match status" value="1"/>
</dbReference>
<dbReference type="RefSeq" id="WP_380727002.1">
    <property type="nucleotide sequence ID" value="NZ_JBHTLK010000175.1"/>
</dbReference>
<feature type="compositionally biased region" description="Polar residues" evidence="2">
    <location>
        <begin position="1"/>
        <end position="10"/>
    </location>
</feature>
<proteinExistence type="predicted"/>
<feature type="region of interest" description="Disordered" evidence="2">
    <location>
        <begin position="1"/>
        <end position="53"/>
    </location>
</feature>
<name>A0ABW3R1D5_9PSEU</name>